<name>A0A4Y2NH59_ARAVE</name>
<dbReference type="AlphaFoldDB" id="A0A4Y2NH59"/>
<comment type="caution">
    <text evidence="1">The sequence shown here is derived from an EMBL/GenBank/DDBJ whole genome shotgun (WGS) entry which is preliminary data.</text>
</comment>
<protein>
    <submittedName>
        <fullName evidence="1">Uncharacterized protein</fullName>
    </submittedName>
</protein>
<dbReference type="Proteomes" id="UP000499080">
    <property type="component" value="Unassembled WGS sequence"/>
</dbReference>
<sequence>MFLKSARLLKESIHLDPKHSCDYLSYSVVRNSPRPTLEVLLDVFSLAGGVENGAYVLSSRIKRAILHIRHVYCVHHKIQGTDWEFHLEKLSYPSRSELCFALQRKTNFNESRHSNCYNSSEVQ</sequence>
<organism evidence="1 2">
    <name type="scientific">Araneus ventricosus</name>
    <name type="common">Orbweaver spider</name>
    <name type="synonym">Epeira ventricosa</name>
    <dbReference type="NCBI Taxonomy" id="182803"/>
    <lineage>
        <taxon>Eukaryota</taxon>
        <taxon>Metazoa</taxon>
        <taxon>Ecdysozoa</taxon>
        <taxon>Arthropoda</taxon>
        <taxon>Chelicerata</taxon>
        <taxon>Arachnida</taxon>
        <taxon>Araneae</taxon>
        <taxon>Araneomorphae</taxon>
        <taxon>Entelegynae</taxon>
        <taxon>Araneoidea</taxon>
        <taxon>Araneidae</taxon>
        <taxon>Araneus</taxon>
    </lineage>
</organism>
<reference evidence="1 2" key="1">
    <citation type="journal article" date="2019" name="Sci. Rep.">
        <title>Orb-weaving spider Araneus ventricosus genome elucidates the spidroin gene catalogue.</title>
        <authorList>
            <person name="Kono N."/>
            <person name="Nakamura H."/>
            <person name="Ohtoshi R."/>
            <person name="Moran D.A.P."/>
            <person name="Shinohara A."/>
            <person name="Yoshida Y."/>
            <person name="Fujiwara M."/>
            <person name="Mori M."/>
            <person name="Tomita M."/>
            <person name="Arakawa K."/>
        </authorList>
    </citation>
    <scope>NUCLEOTIDE SEQUENCE [LARGE SCALE GENOMIC DNA]</scope>
</reference>
<dbReference type="EMBL" id="BGPR01009121">
    <property type="protein sequence ID" value="GBN38104.1"/>
    <property type="molecule type" value="Genomic_DNA"/>
</dbReference>
<proteinExistence type="predicted"/>
<gene>
    <name evidence="1" type="ORF">AVEN_56445_1</name>
</gene>
<evidence type="ECO:0000313" key="2">
    <source>
        <dbReference type="Proteomes" id="UP000499080"/>
    </source>
</evidence>
<keyword evidence="2" id="KW-1185">Reference proteome</keyword>
<evidence type="ECO:0000313" key="1">
    <source>
        <dbReference type="EMBL" id="GBN38104.1"/>
    </source>
</evidence>
<accession>A0A4Y2NH59</accession>